<evidence type="ECO:0000256" key="12">
    <source>
        <dbReference type="ARBA" id="ARBA00023136"/>
    </source>
</evidence>
<sequence>MFLYIIIAVCSAILFYFKWCYSYWQRHGYPYIPAQVPFGVLDPVVRTWKKSVGMAIYDIYEQTREHKVVGMYLINRPALLVRDAQLARDMLTKDFASFHDRGIYVDEIHDPMSGGIFFLKGQQWKTLRTKLAPSFTSGKLRGMFDTIHDVSLRMVDHLNGQLPEREFKQIEVKHLFVTYAIDIIASSIFGLDVDSFSDPQNEFFKLSRNVNENSYRGVFRGTCQFMYPGLEKIFQRLGWTEPAPDYMKKIVRQTIEKREKHNIVRKDMLQLLLQLRNTGKINGDEDEGWSAVKTTDALASMSIELIAAQLFLFYVAGFETSAATAAFTIYELARNAELLEKAQEDVEQALAKHGSLSYDSLKDMKFLDLCVMETTRKYPGLPILNRECTKDYPLPDSELVVKKGTPIIISLFGIHRDEEYFPDALRYDPYRFEKENYNAAAYMPFGEGPRHCIAQRMGKLNVKVGVAQILQHFEVKVDPSAPEIEFDNFGLPIMPKGGVPVTLAKKQKTNVIKS</sequence>
<evidence type="ECO:0000256" key="2">
    <source>
        <dbReference type="ARBA" id="ARBA00004174"/>
    </source>
</evidence>
<keyword evidence="12" id="KW-0472">Membrane</keyword>
<accession>C4PAX2</accession>
<name>C4PAX2_MUSDO</name>
<evidence type="ECO:0000256" key="8">
    <source>
        <dbReference type="ARBA" id="ARBA00022848"/>
    </source>
</evidence>
<evidence type="ECO:0000313" key="15">
    <source>
        <dbReference type="EMBL" id="ACR19218.1"/>
    </source>
</evidence>
<dbReference type="PRINTS" id="PR00464">
    <property type="entry name" value="EP450II"/>
</dbReference>
<reference evidence="18" key="3">
    <citation type="submission" date="2025-04" db="UniProtKB">
        <authorList>
            <consortium name="RefSeq"/>
        </authorList>
    </citation>
    <scope>IDENTIFICATION</scope>
</reference>
<dbReference type="PANTHER" id="PTHR24292:SF93">
    <property type="entry name" value="CYTOCHROME P450 310A1-RELATED"/>
    <property type="match status" value="1"/>
</dbReference>
<keyword evidence="10 13" id="KW-0408">Iron</keyword>
<dbReference type="GO" id="GO:0005506">
    <property type="term" value="F:iron ion binding"/>
    <property type="evidence" value="ECO:0007669"/>
    <property type="project" value="InterPro"/>
</dbReference>
<comment type="similarity">
    <text evidence="4 14">Belongs to the cytochrome P450 family.</text>
</comment>
<dbReference type="OrthoDB" id="2789670at2759"/>
<evidence type="ECO:0000256" key="1">
    <source>
        <dbReference type="ARBA" id="ARBA00001971"/>
    </source>
</evidence>
<dbReference type="InterPro" id="IPR036396">
    <property type="entry name" value="Cyt_P450_sf"/>
</dbReference>
<evidence type="ECO:0000256" key="11">
    <source>
        <dbReference type="ARBA" id="ARBA00023033"/>
    </source>
</evidence>
<dbReference type="GeneID" id="101891297"/>
<feature type="binding site" description="axial binding residue" evidence="13">
    <location>
        <position position="452"/>
    </location>
    <ligand>
        <name>heme</name>
        <dbReference type="ChEBI" id="CHEBI:30413"/>
    </ligand>
    <ligandPart>
        <name>Fe</name>
        <dbReference type="ChEBI" id="CHEBI:18248"/>
    </ligandPart>
</feature>
<evidence type="ECO:0000313" key="18">
    <source>
        <dbReference type="RefSeq" id="NP_001273842.1"/>
    </source>
</evidence>
<keyword evidence="8" id="KW-0492">Microsome</keyword>
<evidence type="ECO:0000256" key="6">
    <source>
        <dbReference type="ARBA" id="ARBA00022723"/>
    </source>
</evidence>
<keyword evidence="5 13" id="KW-0349">Heme</keyword>
<dbReference type="InterPro" id="IPR002402">
    <property type="entry name" value="Cyt_P450_E_grp-II"/>
</dbReference>
<keyword evidence="17" id="KW-1185">Reference proteome</keyword>
<dbReference type="RefSeq" id="NP_001273842.1">
    <property type="nucleotide sequence ID" value="NM_001286913.1"/>
</dbReference>
<dbReference type="CTD" id="41706"/>
<evidence type="ECO:0000313" key="16">
    <source>
        <dbReference type="EnsemblMetazoa" id="MDOA011505-PB"/>
    </source>
</evidence>
<reference evidence="16" key="2">
    <citation type="submission" date="2021-01" db="UniProtKB">
        <authorList>
            <consortium name="EnsemblMetazoa"/>
        </authorList>
    </citation>
    <scope>IDENTIFICATION</scope>
    <source>
        <strain evidence="16">Aabys</strain>
    </source>
</reference>
<evidence type="ECO:0000256" key="14">
    <source>
        <dbReference type="RuleBase" id="RU000461"/>
    </source>
</evidence>
<keyword evidence="11 14" id="KW-0503">Monooxygenase</keyword>
<evidence type="ECO:0000256" key="5">
    <source>
        <dbReference type="ARBA" id="ARBA00022617"/>
    </source>
</evidence>
<evidence type="ECO:0000256" key="7">
    <source>
        <dbReference type="ARBA" id="ARBA00022824"/>
    </source>
</evidence>
<dbReference type="PROSITE" id="PS00086">
    <property type="entry name" value="CYTOCHROME_P450"/>
    <property type="match status" value="1"/>
</dbReference>
<dbReference type="Proteomes" id="UP001652621">
    <property type="component" value="Unplaced"/>
</dbReference>
<dbReference type="InterPro" id="IPR050476">
    <property type="entry name" value="Insect_CytP450_Detox"/>
</dbReference>
<comment type="subcellular location">
    <subcellularLocation>
        <location evidence="3">Endoplasmic reticulum membrane</location>
        <topology evidence="3">Peripheral membrane protein</topology>
    </subcellularLocation>
    <subcellularLocation>
        <location evidence="2">Microsome membrane</location>
        <topology evidence="2">Peripheral membrane protein</topology>
    </subcellularLocation>
</comment>
<organism evidence="15">
    <name type="scientific">Musca domestica</name>
    <name type="common">House fly</name>
    <dbReference type="NCBI Taxonomy" id="7370"/>
    <lineage>
        <taxon>Eukaryota</taxon>
        <taxon>Metazoa</taxon>
        <taxon>Ecdysozoa</taxon>
        <taxon>Arthropoda</taxon>
        <taxon>Hexapoda</taxon>
        <taxon>Insecta</taxon>
        <taxon>Pterygota</taxon>
        <taxon>Neoptera</taxon>
        <taxon>Endopterygota</taxon>
        <taxon>Diptera</taxon>
        <taxon>Brachycera</taxon>
        <taxon>Muscomorpha</taxon>
        <taxon>Muscoidea</taxon>
        <taxon>Muscidae</taxon>
        <taxon>Musca</taxon>
    </lineage>
</organism>
<dbReference type="SUPFAM" id="SSF48264">
    <property type="entry name" value="Cytochrome P450"/>
    <property type="match status" value="1"/>
</dbReference>
<evidence type="ECO:0000313" key="17">
    <source>
        <dbReference type="Proteomes" id="UP001652621"/>
    </source>
</evidence>
<dbReference type="CDD" id="cd11056">
    <property type="entry name" value="CYP6-like"/>
    <property type="match status" value="1"/>
</dbReference>
<proteinExistence type="evidence at transcript level"/>
<dbReference type="GO" id="GO:0020037">
    <property type="term" value="F:heme binding"/>
    <property type="evidence" value="ECO:0007669"/>
    <property type="project" value="InterPro"/>
</dbReference>
<dbReference type="GO" id="GO:0004497">
    <property type="term" value="F:monooxygenase activity"/>
    <property type="evidence" value="ECO:0007669"/>
    <property type="project" value="UniProtKB-KW"/>
</dbReference>
<evidence type="ECO:0000256" key="10">
    <source>
        <dbReference type="ARBA" id="ARBA00023004"/>
    </source>
</evidence>
<dbReference type="GO" id="GO:0005789">
    <property type="term" value="C:endoplasmic reticulum membrane"/>
    <property type="evidence" value="ECO:0007669"/>
    <property type="project" value="UniProtKB-SubCell"/>
</dbReference>
<evidence type="ECO:0000256" key="3">
    <source>
        <dbReference type="ARBA" id="ARBA00004406"/>
    </source>
</evidence>
<dbReference type="PANTHER" id="PTHR24292">
    <property type="entry name" value="CYTOCHROME P450"/>
    <property type="match status" value="1"/>
</dbReference>
<keyword evidence="9 14" id="KW-0560">Oxidoreductase</keyword>
<dbReference type="GO" id="GO:0016705">
    <property type="term" value="F:oxidoreductase activity, acting on paired donors, with incorporation or reduction of molecular oxygen"/>
    <property type="evidence" value="ECO:0007669"/>
    <property type="project" value="InterPro"/>
</dbReference>
<dbReference type="Gene3D" id="1.10.630.10">
    <property type="entry name" value="Cytochrome P450"/>
    <property type="match status" value="1"/>
</dbReference>
<keyword evidence="7" id="KW-0256">Endoplasmic reticulum</keyword>
<dbReference type="Pfam" id="PF00067">
    <property type="entry name" value="p450"/>
    <property type="match status" value="1"/>
</dbReference>
<comment type="cofactor">
    <cofactor evidence="1 13">
        <name>heme</name>
        <dbReference type="ChEBI" id="CHEBI:30413"/>
    </cofactor>
</comment>
<evidence type="ECO:0000256" key="9">
    <source>
        <dbReference type="ARBA" id="ARBA00023002"/>
    </source>
</evidence>
<dbReference type="VEuPathDB" id="VectorBase:MDOA011505"/>
<keyword evidence="6 13" id="KW-0479">Metal-binding</keyword>
<dbReference type="InterPro" id="IPR001128">
    <property type="entry name" value="Cyt_P450"/>
</dbReference>
<dbReference type="InterPro" id="IPR017972">
    <property type="entry name" value="Cyt_P450_CS"/>
</dbReference>
<gene>
    <name evidence="15 18" type="primary">CYP6D8</name>
    <name evidence="16" type="synonym">101891297</name>
</gene>
<dbReference type="AlphaFoldDB" id="C4PAX2"/>
<evidence type="ECO:0000256" key="4">
    <source>
        <dbReference type="ARBA" id="ARBA00010617"/>
    </source>
</evidence>
<protein>
    <submittedName>
        <fullName evidence="15">Cytochrome P450-6D8</fullName>
    </submittedName>
    <submittedName>
        <fullName evidence="18">Probable cytochrome P450 6d5-like</fullName>
    </submittedName>
</protein>
<dbReference type="eggNOG" id="KOG0158">
    <property type="taxonomic scope" value="Eukaryota"/>
</dbReference>
<evidence type="ECO:0000256" key="13">
    <source>
        <dbReference type="PIRSR" id="PIRSR602402-1"/>
    </source>
</evidence>
<dbReference type="VEuPathDB" id="VectorBase:MDOMA2_004791"/>
<dbReference type="FunFam" id="1.10.630.10:FF:000042">
    <property type="entry name" value="Cytochrome P450"/>
    <property type="match status" value="1"/>
</dbReference>
<dbReference type="EnsemblMetazoa" id="MDOA011505-RB">
    <property type="protein sequence ID" value="MDOA011505-PB"/>
    <property type="gene ID" value="MDOA011505"/>
</dbReference>
<reference evidence="15" key="1">
    <citation type="journal article" date="2012" name="Pestic. Biochem. Physiol.">
        <title>Multiple cytochrome P450s overexpressed in pyrethroid resistant house flies (Musca domestica).</title>
        <authorList>
            <person name="Gao Q."/>
            <person name="Li M."/>
            <person name="Sheng C."/>
            <person name="Scott J.G."/>
            <person name="Qiu X."/>
        </authorList>
    </citation>
    <scope>NUCLEOTIDE SEQUENCE</scope>
</reference>
<dbReference type="KEGG" id="mde:101891297"/>
<dbReference type="EMBL" id="FJ911557">
    <property type="protein sequence ID" value="ACR19218.1"/>
    <property type="molecule type" value="mRNA"/>
</dbReference>
<dbReference type="PRINTS" id="PR00385">
    <property type="entry name" value="P450"/>
</dbReference>